<comment type="caution">
    <text evidence="2">The sequence shown here is derived from an EMBL/GenBank/DDBJ whole genome shotgun (WGS) entry which is preliminary data.</text>
</comment>
<keyword evidence="3" id="KW-1185">Reference proteome</keyword>
<dbReference type="InterPro" id="IPR029063">
    <property type="entry name" value="SAM-dependent_MTases_sf"/>
</dbReference>
<dbReference type="Gene3D" id="3.40.50.150">
    <property type="entry name" value="Vaccinia Virus protein VP39"/>
    <property type="match status" value="1"/>
</dbReference>
<name>A0A6B2M0E4_9BACT</name>
<dbReference type="InterPro" id="IPR013216">
    <property type="entry name" value="Methyltransf_11"/>
</dbReference>
<proteinExistence type="predicted"/>
<accession>A0A6B2M0E4</accession>
<sequence length="223" mass="25222">MTSIKDNWQKGLPKELEIWGDWLSGETGDAEDRALRLSSNRPFPWWAKPLIPGQPGRIRVLDVGAGPLTVLGNVWDDKTVTIVPIDPLATEYDELLRKNGLTPPVRTIYGMAESLSEQFEAASFDFAYAGNCLDQTIDPIAAHREIFKVLRPNSSLISIHLANQGEEENYEGVYQWNFSLKESRLIVWNHSAQYDLLDECPEIGHHHFEKDGQYIKMTLTKGA</sequence>
<evidence type="ECO:0000313" key="2">
    <source>
        <dbReference type="EMBL" id="NDV61220.1"/>
    </source>
</evidence>
<gene>
    <name evidence="2" type="ORF">G0Q06_02010</name>
</gene>
<keyword evidence="2" id="KW-0808">Transferase</keyword>
<organism evidence="2 3">
    <name type="scientific">Oceanipulchritudo coccoides</name>
    <dbReference type="NCBI Taxonomy" id="2706888"/>
    <lineage>
        <taxon>Bacteria</taxon>
        <taxon>Pseudomonadati</taxon>
        <taxon>Verrucomicrobiota</taxon>
        <taxon>Opitutia</taxon>
        <taxon>Puniceicoccales</taxon>
        <taxon>Oceanipulchritudinaceae</taxon>
        <taxon>Oceanipulchritudo</taxon>
    </lineage>
</organism>
<keyword evidence="2" id="KW-0489">Methyltransferase</keyword>
<dbReference type="GO" id="GO:0008757">
    <property type="term" value="F:S-adenosylmethionine-dependent methyltransferase activity"/>
    <property type="evidence" value="ECO:0007669"/>
    <property type="project" value="InterPro"/>
</dbReference>
<evidence type="ECO:0000259" key="1">
    <source>
        <dbReference type="Pfam" id="PF08241"/>
    </source>
</evidence>
<dbReference type="GO" id="GO:0032259">
    <property type="term" value="P:methylation"/>
    <property type="evidence" value="ECO:0007669"/>
    <property type="project" value="UniProtKB-KW"/>
</dbReference>
<dbReference type="Pfam" id="PF08241">
    <property type="entry name" value="Methyltransf_11"/>
    <property type="match status" value="1"/>
</dbReference>
<dbReference type="EMBL" id="JAAGNX010000001">
    <property type="protein sequence ID" value="NDV61220.1"/>
    <property type="molecule type" value="Genomic_DNA"/>
</dbReference>
<dbReference type="AlphaFoldDB" id="A0A6B2M0E4"/>
<protein>
    <submittedName>
        <fullName evidence="2">Methyltransferase domain-containing protein</fullName>
    </submittedName>
</protein>
<dbReference type="Proteomes" id="UP000478417">
    <property type="component" value="Unassembled WGS sequence"/>
</dbReference>
<dbReference type="SUPFAM" id="SSF53335">
    <property type="entry name" value="S-adenosyl-L-methionine-dependent methyltransferases"/>
    <property type="match status" value="1"/>
</dbReference>
<reference evidence="2 3" key="1">
    <citation type="submission" date="2020-02" db="EMBL/GenBank/DDBJ databases">
        <title>Albibacoteraceae fam. nov., the first described family within the subdivision 4 Verrucomicrobia.</title>
        <authorList>
            <person name="Xi F."/>
        </authorList>
    </citation>
    <scope>NUCLEOTIDE SEQUENCE [LARGE SCALE GENOMIC DNA]</scope>
    <source>
        <strain evidence="2 3">CK1056</strain>
    </source>
</reference>
<feature type="domain" description="Methyltransferase type 11" evidence="1">
    <location>
        <begin position="61"/>
        <end position="157"/>
    </location>
</feature>
<dbReference type="RefSeq" id="WP_163961955.1">
    <property type="nucleotide sequence ID" value="NZ_JAAGNX010000001.1"/>
</dbReference>
<evidence type="ECO:0000313" key="3">
    <source>
        <dbReference type="Proteomes" id="UP000478417"/>
    </source>
</evidence>
<dbReference type="CDD" id="cd02440">
    <property type="entry name" value="AdoMet_MTases"/>
    <property type="match status" value="1"/>
</dbReference>